<feature type="compositionally biased region" description="Basic and acidic residues" evidence="2">
    <location>
        <begin position="348"/>
        <end position="357"/>
    </location>
</feature>
<dbReference type="InterPro" id="IPR049874">
    <property type="entry name" value="ROK_cs"/>
</dbReference>
<evidence type="ECO:0000256" key="1">
    <source>
        <dbReference type="ARBA" id="ARBA00006479"/>
    </source>
</evidence>
<evidence type="ECO:0000313" key="3">
    <source>
        <dbReference type="EMBL" id="XCH28556.1"/>
    </source>
</evidence>
<dbReference type="AlphaFoldDB" id="A0AAU8FXF4"/>
<organism evidence="3">
    <name type="scientific">Cellulosimicrobium sp. ES-005</name>
    <dbReference type="NCBI Taxonomy" id="3163031"/>
    <lineage>
        <taxon>Bacteria</taxon>
        <taxon>Bacillati</taxon>
        <taxon>Actinomycetota</taxon>
        <taxon>Actinomycetes</taxon>
        <taxon>Micrococcales</taxon>
        <taxon>Promicromonosporaceae</taxon>
        <taxon>Cellulosimicrobium</taxon>
    </lineage>
</organism>
<proteinExistence type="inferred from homology"/>
<evidence type="ECO:0000256" key="2">
    <source>
        <dbReference type="SAM" id="MobiDB-lite"/>
    </source>
</evidence>
<dbReference type="Pfam" id="PF00480">
    <property type="entry name" value="ROK"/>
    <property type="match status" value="2"/>
</dbReference>
<reference evidence="3" key="1">
    <citation type="submission" date="2024-06" db="EMBL/GenBank/DDBJ databases">
        <title>Complete genome sequence of the cellulolytic actinobacterium, Cellulosimicrobium ES-005.</title>
        <authorList>
            <person name="Matthews C.T."/>
            <person name="Underwood K.D."/>
            <person name="Ghanchi K.M."/>
            <person name="Fields S.D."/>
            <person name="Gardner S.G."/>
        </authorList>
    </citation>
    <scope>NUCLEOTIDE SEQUENCE</scope>
    <source>
        <strain evidence="3">ES-005</strain>
    </source>
</reference>
<dbReference type="EMBL" id="CP159290">
    <property type="protein sequence ID" value="XCH28556.1"/>
    <property type="molecule type" value="Genomic_DNA"/>
</dbReference>
<dbReference type="PANTHER" id="PTHR18964:SF169">
    <property type="entry name" value="N-ACETYLMANNOSAMINE KINASE"/>
    <property type="match status" value="1"/>
</dbReference>
<dbReference type="Gene3D" id="3.30.420.40">
    <property type="match status" value="2"/>
</dbReference>
<protein>
    <submittedName>
        <fullName evidence="3">ROK family protein</fullName>
    </submittedName>
</protein>
<dbReference type="PANTHER" id="PTHR18964">
    <property type="entry name" value="ROK (REPRESSOR, ORF, KINASE) FAMILY"/>
    <property type="match status" value="1"/>
</dbReference>
<dbReference type="PROSITE" id="PS01125">
    <property type="entry name" value="ROK"/>
    <property type="match status" value="1"/>
</dbReference>
<dbReference type="RefSeq" id="WP_353707044.1">
    <property type="nucleotide sequence ID" value="NZ_CP159290.1"/>
</dbReference>
<comment type="similarity">
    <text evidence="1">Belongs to the ROK (NagC/XylR) family.</text>
</comment>
<name>A0AAU8FXF4_9MICO</name>
<accession>A0AAU8FXF4</accession>
<gene>
    <name evidence="3" type="ORF">ABRQ22_13200</name>
</gene>
<dbReference type="InterPro" id="IPR043129">
    <property type="entry name" value="ATPase_NBD"/>
</dbReference>
<dbReference type="InterPro" id="IPR000600">
    <property type="entry name" value="ROK"/>
</dbReference>
<feature type="region of interest" description="Disordered" evidence="2">
    <location>
        <begin position="334"/>
        <end position="357"/>
    </location>
</feature>
<sequence length="357" mass="34814">MADAFPDAAAPTVVVGVDLGGTKTAAATVAADGTLGPVLAVPTPAAAGPDAVLDAVAGVVREVVAALPGAARLRALGVGTAGVVDVGRGVIVSATDTLPGWPGTDVAGGLRRRLADLAVLVPEGSPGDGTALPVFVENDVDAHAAGEVWLGAAAGARSALLVAVGTGVGGAVVLDGRPLRGAHHVAGELGHVPVPGAELLRCPCGRAGHLEAIGAGPAIHRRYLALGGDAASPDTRDVVARAEAGDELAASVVRDAARAVGRAVAGVVTVLDPEVVVVGGGLAGAGDLWWSALEDALRAEVVDVLADLPLRPATLGNAAAIVGAARGAWSLVGPSDDEHGAGPGGLPEKIHRERTTA</sequence>
<dbReference type="SUPFAM" id="SSF53067">
    <property type="entry name" value="Actin-like ATPase domain"/>
    <property type="match status" value="1"/>
</dbReference>